<accession>A0A8W8P682</accession>
<dbReference type="Proteomes" id="UP000005408">
    <property type="component" value="Unassembled WGS sequence"/>
</dbReference>
<dbReference type="Gene3D" id="2.10.70.10">
    <property type="entry name" value="Complement Module, domain 1"/>
    <property type="match status" value="1"/>
</dbReference>
<reference evidence="2" key="1">
    <citation type="submission" date="2022-08" db="UniProtKB">
        <authorList>
            <consortium name="EnsemblMetazoa"/>
        </authorList>
    </citation>
    <scope>IDENTIFICATION</scope>
    <source>
        <strain evidence="2">05x7-T-G4-1.051#20</strain>
    </source>
</reference>
<sequence length="111" mass="12747">MAQLHVASYILMLISTLKLVDSTCTYLGRTYKTADRFPKGESCNMCTCRMSGKVDCTTITCYQFPMYVGDDIHPHLPPPHRAMPRHDDPERTMNIMWSRAGTIYSFPKFSF</sequence>
<keyword evidence="3" id="KW-1185">Reference proteome</keyword>
<protein>
    <recommendedName>
        <fullName evidence="4">Pacifastin domain-containing protein</fullName>
    </recommendedName>
</protein>
<dbReference type="EnsemblMetazoa" id="G9471.1">
    <property type="protein sequence ID" value="G9471.1:cds"/>
    <property type="gene ID" value="G9471"/>
</dbReference>
<feature type="chain" id="PRO_5036458077" description="Pacifastin domain-containing protein" evidence="1">
    <location>
        <begin position="23"/>
        <end position="111"/>
    </location>
</feature>
<proteinExistence type="predicted"/>
<evidence type="ECO:0000256" key="1">
    <source>
        <dbReference type="SAM" id="SignalP"/>
    </source>
</evidence>
<dbReference type="SUPFAM" id="SSF57603">
    <property type="entry name" value="FnI-like domain"/>
    <property type="match status" value="1"/>
</dbReference>
<organism evidence="2 3">
    <name type="scientific">Magallana gigas</name>
    <name type="common">Pacific oyster</name>
    <name type="synonym">Crassostrea gigas</name>
    <dbReference type="NCBI Taxonomy" id="29159"/>
    <lineage>
        <taxon>Eukaryota</taxon>
        <taxon>Metazoa</taxon>
        <taxon>Spiralia</taxon>
        <taxon>Lophotrochozoa</taxon>
        <taxon>Mollusca</taxon>
        <taxon>Bivalvia</taxon>
        <taxon>Autobranchia</taxon>
        <taxon>Pteriomorphia</taxon>
        <taxon>Ostreida</taxon>
        <taxon>Ostreoidea</taxon>
        <taxon>Ostreidae</taxon>
        <taxon>Magallana</taxon>
    </lineage>
</organism>
<evidence type="ECO:0000313" key="2">
    <source>
        <dbReference type="EnsemblMetazoa" id="G9471.1:cds"/>
    </source>
</evidence>
<dbReference type="AlphaFoldDB" id="A0A8W8P682"/>
<evidence type="ECO:0008006" key="4">
    <source>
        <dbReference type="Google" id="ProtNLM"/>
    </source>
</evidence>
<name>A0A8W8P682_MAGGI</name>
<keyword evidence="1" id="KW-0732">Signal</keyword>
<feature type="signal peptide" evidence="1">
    <location>
        <begin position="1"/>
        <end position="22"/>
    </location>
</feature>
<evidence type="ECO:0000313" key="3">
    <source>
        <dbReference type="Proteomes" id="UP000005408"/>
    </source>
</evidence>